<name>A0A5J5G4B4_9GAMM</name>
<gene>
    <name evidence="3" type="ORF">FJU30_05215</name>
</gene>
<dbReference type="OrthoDB" id="6519165at2"/>
<reference evidence="3 4" key="1">
    <citation type="submission" date="2019-09" db="EMBL/GenBank/DDBJ databases">
        <authorList>
            <person name="Li Y."/>
        </authorList>
    </citation>
    <scope>NUCLEOTIDE SEQUENCE [LARGE SCALE GENOMIC DNA]</scope>
    <source>
        <strain evidence="3 4">L3-3HA</strain>
    </source>
</reference>
<feature type="signal peptide" evidence="2">
    <location>
        <begin position="1"/>
        <end position="20"/>
    </location>
</feature>
<dbReference type="Pfam" id="PF10709">
    <property type="entry name" value="DUF2511"/>
    <property type="match status" value="1"/>
</dbReference>
<dbReference type="EMBL" id="VYKJ01000002">
    <property type="protein sequence ID" value="KAA9001695.1"/>
    <property type="molecule type" value="Genomic_DNA"/>
</dbReference>
<organism evidence="3 4">
    <name type="scientific">Affinibrenneria salicis</name>
    <dbReference type="NCBI Taxonomy" id="2590031"/>
    <lineage>
        <taxon>Bacteria</taxon>
        <taxon>Pseudomonadati</taxon>
        <taxon>Pseudomonadota</taxon>
        <taxon>Gammaproteobacteria</taxon>
        <taxon>Enterobacterales</taxon>
        <taxon>Pectobacteriaceae</taxon>
        <taxon>Affinibrenneria</taxon>
    </lineage>
</organism>
<accession>A0A5J5G4B4</accession>
<evidence type="ECO:0000256" key="2">
    <source>
        <dbReference type="SAM" id="SignalP"/>
    </source>
</evidence>
<protein>
    <submittedName>
        <fullName evidence="3">DUF2511 domain-containing protein</fullName>
    </submittedName>
</protein>
<feature type="chain" id="PRO_5023915738" evidence="2">
    <location>
        <begin position="21"/>
        <end position="117"/>
    </location>
</feature>
<keyword evidence="2" id="KW-0732">Signal</keyword>
<sequence>MKKRLLFLLTGAISFNVFSAAQLVTVSRLEYGQRWAFTREEMQLICRPGKALFALNTGTLAQYPLNDVAEKQMRAGQVRAQPIDSLLLDDPQRPGQKKSLQPFIERGQQLCEPGPAE</sequence>
<evidence type="ECO:0000313" key="3">
    <source>
        <dbReference type="EMBL" id="KAA9001695.1"/>
    </source>
</evidence>
<proteinExistence type="predicted"/>
<evidence type="ECO:0000313" key="4">
    <source>
        <dbReference type="Proteomes" id="UP000335415"/>
    </source>
</evidence>
<dbReference type="InterPro" id="IPR019648">
    <property type="entry name" value="YebY"/>
</dbReference>
<dbReference type="RefSeq" id="WP_150433936.1">
    <property type="nucleotide sequence ID" value="NZ_VYKJ01000002.1"/>
</dbReference>
<keyword evidence="4" id="KW-1185">Reference proteome</keyword>
<dbReference type="AlphaFoldDB" id="A0A5J5G4B4"/>
<comment type="caution">
    <text evidence="3">The sequence shown here is derived from an EMBL/GenBank/DDBJ whole genome shotgun (WGS) entry which is preliminary data.</text>
</comment>
<evidence type="ECO:0000256" key="1">
    <source>
        <dbReference type="SAM" id="MobiDB-lite"/>
    </source>
</evidence>
<dbReference type="Proteomes" id="UP000335415">
    <property type="component" value="Unassembled WGS sequence"/>
</dbReference>
<feature type="region of interest" description="Disordered" evidence="1">
    <location>
        <begin position="87"/>
        <end position="117"/>
    </location>
</feature>